<comment type="caution">
    <text evidence="4">The sequence shown here is derived from an EMBL/GenBank/DDBJ whole genome shotgun (WGS) entry which is preliminary data.</text>
</comment>
<feature type="compositionally biased region" description="Low complexity" evidence="2">
    <location>
        <begin position="20"/>
        <end position="33"/>
    </location>
</feature>
<feature type="transmembrane region" description="Helical" evidence="3">
    <location>
        <begin position="88"/>
        <end position="112"/>
    </location>
</feature>
<keyword evidence="1" id="KW-0175">Coiled coil</keyword>
<accession>A0ABY1IHC2</accession>
<organism evidence="4 5">
    <name type="scientific">Actinomyces denticolens</name>
    <dbReference type="NCBI Taxonomy" id="52767"/>
    <lineage>
        <taxon>Bacteria</taxon>
        <taxon>Bacillati</taxon>
        <taxon>Actinomycetota</taxon>
        <taxon>Actinomycetes</taxon>
        <taxon>Actinomycetales</taxon>
        <taxon>Actinomycetaceae</taxon>
        <taxon>Actinomyces</taxon>
    </lineage>
</organism>
<feature type="region of interest" description="Disordered" evidence="2">
    <location>
        <begin position="1"/>
        <end position="72"/>
    </location>
</feature>
<dbReference type="GO" id="GO:0051301">
    <property type="term" value="P:cell division"/>
    <property type="evidence" value="ECO:0007669"/>
    <property type="project" value="UniProtKB-KW"/>
</dbReference>
<name>A0ABY1IHC2_9ACTO</name>
<keyword evidence="3" id="KW-1133">Transmembrane helix</keyword>
<dbReference type="InterPro" id="IPR007060">
    <property type="entry name" value="FtsL/DivIC"/>
</dbReference>
<evidence type="ECO:0000256" key="3">
    <source>
        <dbReference type="SAM" id="Phobius"/>
    </source>
</evidence>
<keyword evidence="3" id="KW-0472">Membrane</keyword>
<feature type="compositionally biased region" description="Basic and acidic residues" evidence="2">
    <location>
        <begin position="38"/>
        <end position="56"/>
    </location>
</feature>
<keyword evidence="4" id="KW-0131">Cell cycle</keyword>
<feature type="compositionally biased region" description="Low complexity" evidence="2">
    <location>
        <begin position="212"/>
        <end position="240"/>
    </location>
</feature>
<evidence type="ECO:0000256" key="1">
    <source>
        <dbReference type="SAM" id="Coils"/>
    </source>
</evidence>
<dbReference type="Pfam" id="PF04977">
    <property type="entry name" value="DivIC"/>
    <property type="match status" value="1"/>
</dbReference>
<proteinExistence type="predicted"/>
<keyword evidence="5" id="KW-1185">Reference proteome</keyword>
<evidence type="ECO:0000313" key="5">
    <source>
        <dbReference type="Proteomes" id="UP000184390"/>
    </source>
</evidence>
<dbReference type="EMBL" id="FQYL01000013">
    <property type="protein sequence ID" value="SHJ17120.1"/>
    <property type="molecule type" value="Genomic_DNA"/>
</dbReference>
<reference evidence="4 5" key="1">
    <citation type="submission" date="2016-11" db="EMBL/GenBank/DDBJ databases">
        <authorList>
            <person name="Varghese N."/>
            <person name="Submissions S."/>
        </authorList>
    </citation>
    <scope>NUCLEOTIDE SEQUENCE [LARGE SCALE GENOMIC DNA]</scope>
    <source>
        <strain evidence="4 5">PA</strain>
    </source>
</reference>
<keyword evidence="4" id="KW-0132">Cell division</keyword>
<feature type="coiled-coil region" evidence="1">
    <location>
        <begin position="122"/>
        <end position="149"/>
    </location>
</feature>
<keyword evidence="3" id="KW-0812">Transmembrane</keyword>
<feature type="region of interest" description="Disordered" evidence="2">
    <location>
        <begin position="210"/>
        <end position="240"/>
    </location>
</feature>
<evidence type="ECO:0000256" key="2">
    <source>
        <dbReference type="SAM" id="MobiDB-lite"/>
    </source>
</evidence>
<protein>
    <submittedName>
        <fullName evidence="4">Cell division protein FtsB</fullName>
    </submittedName>
</protein>
<evidence type="ECO:0000313" key="4">
    <source>
        <dbReference type="EMBL" id="SHJ17120.1"/>
    </source>
</evidence>
<dbReference type="RefSeq" id="WP_305887648.1">
    <property type="nucleotide sequence ID" value="NZ_FQYL01000013.1"/>
</dbReference>
<sequence length="240" mass="25306">MSPRRPTPARPRARSEARPTPRTTARSTGPGRPIETGDSIRPRRAERTERTDRDEPPSAGSEHGAAQAPAVQPAPTPMVLRLGGPEGLALPVRLLVLAAVLILALVVVLPTLNNYLAQRARYDAVTQQIDAARATATALEQEAARWQDETYVRSQARERLSYVMPGETSYVVVGADEAQAQADADAEAAAKEQTRAPWYDALTESAIVAGGASPAPTHTAAPSASPSATPAAPATPEATR</sequence>
<dbReference type="Proteomes" id="UP000184390">
    <property type="component" value="Unassembled WGS sequence"/>
</dbReference>
<gene>
    <name evidence="4" type="ORF">SAMN05216246_11349</name>
</gene>